<evidence type="ECO:0000313" key="13">
    <source>
        <dbReference type="EMBL" id="QNS29970.1"/>
    </source>
</evidence>
<comment type="similarity">
    <text evidence="3 11">Belongs to the cytochrome P450 family.</text>
</comment>
<dbReference type="GO" id="GO:0016705">
    <property type="term" value="F:oxidoreductase activity, acting on paired donors, with incorporation or reduction of molecular oxygen"/>
    <property type="evidence" value="ECO:0007669"/>
    <property type="project" value="InterPro"/>
</dbReference>
<evidence type="ECO:0000256" key="7">
    <source>
        <dbReference type="ARBA" id="ARBA00023004"/>
    </source>
</evidence>
<dbReference type="Gene3D" id="1.10.630.10">
    <property type="entry name" value="Cytochrome P450"/>
    <property type="match status" value="1"/>
</dbReference>
<evidence type="ECO:0000256" key="2">
    <source>
        <dbReference type="ARBA" id="ARBA00004370"/>
    </source>
</evidence>
<comment type="cofactor">
    <cofactor evidence="1 10">
        <name>heme</name>
        <dbReference type="ChEBI" id="CHEBI:30413"/>
    </cofactor>
</comment>
<evidence type="ECO:0000256" key="4">
    <source>
        <dbReference type="ARBA" id="ARBA00022617"/>
    </source>
</evidence>
<accession>A0A7L7RB65</accession>
<dbReference type="PRINTS" id="PR00463">
    <property type="entry name" value="EP450I"/>
</dbReference>
<dbReference type="InterPro" id="IPR036396">
    <property type="entry name" value="Cyt_P450_sf"/>
</dbReference>
<keyword evidence="12" id="KW-1133">Transmembrane helix</keyword>
<evidence type="ECO:0000256" key="9">
    <source>
        <dbReference type="ARBA" id="ARBA00023136"/>
    </source>
</evidence>
<dbReference type="CDD" id="cd20655">
    <property type="entry name" value="CYP93"/>
    <property type="match status" value="1"/>
</dbReference>
<evidence type="ECO:0000256" key="10">
    <source>
        <dbReference type="PIRSR" id="PIRSR602401-1"/>
    </source>
</evidence>
<evidence type="ECO:0000256" key="12">
    <source>
        <dbReference type="SAM" id="Phobius"/>
    </source>
</evidence>
<dbReference type="InterPro" id="IPR002401">
    <property type="entry name" value="Cyt_P450_E_grp-I"/>
</dbReference>
<dbReference type="GO" id="GO:0020037">
    <property type="term" value="F:heme binding"/>
    <property type="evidence" value="ECO:0007669"/>
    <property type="project" value="InterPro"/>
</dbReference>
<keyword evidence="4 10" id="KW-0349">Heme</keyword>
<sequence length="529" mass="59552">MLTNLFFSKVSAMSGFQDYFIIFLIWLISIILIRTLFKKRTSSGLPPSPRALPIIGHLHLLTPIPHQALHKLSNFHGPLIHLLLGSVPCVVASSAEMAKEFLKTHETSFSNRPQTAAIDFLTYGSQDFSFAPYGPYWKFMKKLCMSELLGGRTLDLLHPVRKDEIRRLVCLLSNKADAGEAVDVGGELIRMSNNVISRMIMNERCSGEEDEAGEVRKMVQEVIELTGKFNLSDFIWFCKNLDLQGFRKRLKDVQVRFDAMMERIIERHQEERRNRKENGDGDGGNVVKDLLDILLDISEDENSQMRLTRENIKAFILDIFAAGTDTSAITTEWALAELINHPNIMNKAILEIDSVVGRERLVEESDIENLPYLQSIVKETLRLHPTGPMIIRESSEDCAIEGYHIPAKTRLFVNVWAIGRDPDHWEDPLEFRPERFSGEDGTGKSPLDVRGQHFHLLPFGSGRRGCPGTSLALQVVQTSLATMIQCFQWKVGDGGNGTVDMEEGPGLTLPRAHSLVCVPVARINPLSFM</sequence>
<dbReference type="GO" id="GO:0005506">
    <property type="term" value="F:iron ion binding"/>
    <property type="evidence" value="ECO:0007669"/>
    <property type="project" value="InterPro"/>
</dbReference>
<evidence type="ECO:0000256" key="5">
    <source>
        <dbReference type="ARBA" id="ARBA00022723"/>
    </source>
</evidence>
<dbReference type="AlphaFoldDB" id="A0A7L7RB65"/>
<evidence type="ECO:0000256" key="3">
    <source>
        <dbReference type="ARBA" id="ARBA00010617"/>
    </source>
</evidence>
<dbReference type="GO" id="GO:0016020">
    <property type="term" value="C:membrane"/>
    <property type="evidence" value="ECO:0007669"/>
    <property type="project" value="UniProtKB-SubCell"/>
</dbReference>
<comment type="subcellular location">
    <subcellularLocation>
        <location evidence="2">Membrane</location>
    </subcellularLocation>
</comment>
<dbReference type="PANTHER" id="PTHR47943:SF8">
    <property type="entry name" value="CYTOCHROME P450"/>
    <property type="match status" value="1"/>
</dbReference>
<evidence type="ECO:0000256" key="8">
    <source>
        <dbReference type="ARBA" id="ARBA00023033"/>
    </source>
</evidence>
<reference evidence="13" key="1">
    <citation type="journal article" date="2020" name="Genome">
        <title>Transcriptome-wide identification and characterization of cytochrome P450s from Nothapodytes nimmoniana and their phylogenomic analysis revealed candidate cytochrome P450s involved in camptothecin biosynthetic pathway.</title>
        <authorList>
            <person name="Godbole R.C."/>
            <person name="Pable A.A."/>
            <person name="Barvkar V.T."/>
        </authorList>
    </citation>
    <scope>NUCLEOTIDE SEQUENCE</scope>
</reference>
<keyword evidence="12" id="KW-0812">Transmembrane</keyword>
<keyword evidence="8 11" id="KW-0503">Monooxygenase</keyword>
<organism evidence="13">
    <name type="scientific">Nothapodytes nimmoniana</name>
    <name type="common">Nothapodytes foetida</name>
    <dbReference type="NCBI Taxonomy" id="159386"/>
    <lineage>
        <taxon>Eukaryota</taxon>
        <taxon>Viridiplantae</taxon>
        <taxon>Streptophyta</taxon>
        <taxon>Embryophyta</taxon>
        <taxon>Tracheophyta</taxon>
        <taxon>Spermatophyta</taxon>
        <taxon>Magnoliopsida</taxon>
        <taxon>eudicotyledons</taxon>
        <taxon>Gunneridae</taxon>
        <taxon>Pentapetalae</taxon>
        <taxon>asterids</taxon>
        <taxon>lamiids</taxon>
        <taxon>Icacinales</taxon>
        <taxon>Icacinaceae</taxon>
        <taxon>Nothapodytes</taxon>
    </lineage>
</organism>
<dbReference type="EMBL" id="MN168816">
    <property type="protein sequence ID" value="QNS29970.1"/>
    <property type="molecule type" value="mRNA"/>
</dbReference>
<dbReference type="PRINTS" id="PR00385">
    <property type="entry name" value="P450"/>
</dbReference>
<evidence type="ECO:0000256" key="1">
    <source>
        <dbReference type="ARBA" id="ARBA00001971"/>
    </source>
</evidence>
<dbReference type="GO" id="GO:0004497">
    <property type="term" value="F:monooxygenase activity"/>
    <property type="evidence" value="ECO:0007669"/>
    <property type="project" value="UniProtKB-KW"/>
</dbReference>
<feature type="binding site" description="axial binding residue" evidence="10">
    <location>
        <position position="466"/>
    </location>
    <ligand>
        <name>heme</name>
        <dbReference type="ChEBI" id="CHEBI:30413"/>
    </ligand>
    <ligandPart>
        <name>Fe</name>
        <dbReference type="ChEBI" id="CHEBI:18248"/>
    </ligandPart>
</feature>
<gene>
    <name evidence="13" type="primary">CYP93A164</name>
</gene>
<proteinExistence type="evidence at transcript level"/>
<dbReference type="SUPFAM" id="SSF48264">
    <property type="entry name" value="Cytochrome P450"/>
    <property type="match status" value="1"/>
</dbReference>
<keyword evidence="5 10" id="KW-0479">Metal-binding</keyword>
<keyword evidence="7 10" id="KW-0408">Iron</keyword>
<feature type="transmembrane region" description="Helical" evidence="12">
    <location>
        <begin position="20"/>
        <end position="37"/>
    </location>
</feature>
<name>A0A7L7RB65_NOTNI</name>
<dbReference type="Pfam" id="PF00067">
    <property type="entry name" value="p450"/>
    <property type="match status" value="1"/>
</dbReference>
<dbReference type="InterPro" id="IPR017972">
    <property type="entry name" value="Cyt_P450_CS"/>
</dbReference>
<keyword evidence="6 11" id="KW-0560">Oxidoreductase</keyword>
<keyword evidence="9 12" id="KW-0472">Membrane</keyword>
<dbReference type="FunFam" id="1.10.630.10:FF:000019">
    <property type="entry name" value="Cytochrome P450 family protein"/>
    <property type="match status" value="1"/>
</dbReference>
<protein>
    <submittedName>
        <fullName evidence="13">Cytochrome P450</fullName>
    </submittedName>
</protein>
<dbReference type="PANTHER" id="PTHR47943">
    <property type="entry name" value="CYTOCHROME P450 93A3-LIKE"/>
    <property type="match status" value="1"/>
</dbReference>
<evidence type="ECO:0000256" key="11">
    <source>
        <dbReference type="RuleBase" id="RU000461"/>
    </source>
</evidence>
<dbReference type="InterPro" id="IPR001128">
    <property type="entry name" value="Cyt_P450"/>
</dbReference>
<evidence type="ECO:0000256" key="6">
    <source>
        <dbReference type="ARBA" id="ARBA00023002"/>
    </source>
</evidence>
<dbReference type="PROSITE" id="PS00086">
    <property type="entry name" value="CYTOCHROME_P450"/>
    <property type="match status" value="1"/>
</dbReference>